<dbReference type="VEuPathDB" id="FungiDB:VP01_1776g2"/>
<dbReference type="EMBL" id="LAVV01006588">
    <property type="protein sequence ID" value="KNZ59243.1"/>
    <property type="molecule type" value="Genomic_DNA"/>
</dbReference>
<comment type="caution">
    <text evidence="1">The sequence shown here is derived from an EMBL/GenBank/DDBJ whole genome shotgun (WGS) entry which is preliminary data.</text>
</comment>
<keyword evidence="2" id="KW-1185">Reference proteome</keyword>
<dbReference type="Proteomes" id="UP000037035">
    <property type="component" value="Unassembled WGS sequence"/>
</dbReference>
<organism evidence="1 2">
    <name type="scientific">Puccinia sorghi</name>
    <dbReference type="NCBI Taxonomy" id="27349"/>
    <lineage>
        <taxon>Eukaryota</taxon>
        <taxon>Fungi</taxon>
        <taxon>Dikarya</taxon>
        <taxon>Basidiomycota</taxon>
        <taxon>Pucciniomycotina</taxon>
        <taxon>Pucciniomycetes</taxon>
        <taxon>Pucciniales</taxon>
        <taxon>Pucciniaceae</taxon>
        <taxon>Puccinia</taxon>
    </lineage>
</organism>
<reference evidence="1 2" key="1">
    <citation type="submission" date="2015-08" db="EMBL/GenBank/DDBJ databases">
        <title>Next Generation Sequencing and Analysis of the Genome of Puccinia sorghi L Schw, the Causal Agent of Maize Common Rust.</title>
        <authorList>
            <person name="Rochi L."/>
            <person name="Burguener G."/>
            <person name="Darino M."/>
            <person name="Turjanski A."/>
            <person name="Kreff E."/>
            <person name="Dieguez M.J."/>
            <person name="Sacco F."/>
        </authorList>
    </citation>
    <scope>NUCLEOTIDE SEQUENCE [LARGE SCALE GENOMIC DNA]</scope>
    <source>
        <strain evidence="1 2">RO10H11247</strain>
    </source>
</reference>
<proteinExistence type="predicted"/>
<sequence length="1010" mass="112908">MARFPGLPYTIYVYAEFLLQFLRGWCIAKQILMVTKRALMELQYTPQAVDVDSQVICMLKQDPHSASGGSDMEEGAITCMTSSPISTAPTRALASSIRRVTGRLFRGTMLSVADTVLTSLNPLMMVHHPNIKYCVGLGAWAGLSGSLSPRLHRITVVIRKPLIMAHHPNIKISGGGVGAVSKSHVKYLLLAGRDIGLTTRAMALFISKLIIKHCRGRQLSRTVASYLSIDNQASRNSSSLPQVKHSQHGSDTCTLIRRDSRGCDKGFIFAFPPTHLHSQTICEDGPTSSYEVKQWSMKLALYKEHVRRIEGNSHHLMLAEPKLSFYSITEGAEINKAKSGRDNSRALKDEQTISLMTRWMTKQNSLHGTQLNKCDACCDLCGSAGRRRLCRSPPDHSYRYYTAMLALIQLESKRKESLFISKLQSASMSLVNLLQPSESLPSLSTLVVSLTSALLFFRLHETGWKPLMARYQYKHERIRNHNADFTYEESVSKIFPLSVDKIHTYCLAAIIKIVIPSIFLDGLVQTSCSYPHESFQTVGRNYSEILYSEDIVMIATNRSKLYTIPCKRIFIYQELTARPRHGAVSEGSTAKMANSLLWPESAIPMVVGRHVGQIRAFEDVIHCRRALADVHRGASLLDGHHQASLLGEISRPFTGRFWSHASYLRGLAISEMKKVKVDDNVGGLANLTLHFLLPKDSYLNRSSTSGGWQREYCALRWPQSSTIFLISHIPSQLVIAFANRRCDLLLAYNPYKQWKLLSASLKSSVHPGTLAVVRLQATDFNASSELNENFVCLGHRYRQHEPSWSAPWTSNILEHCCYGHHEHRNGPPWPSKPHFFGLIWSLSLLSSSSVSQSHMLSSPQSSWPPTSWQATSTTPSRLSCPLASRICLFSEVSQNTSTDSKKSPLVEIFGLPPTSFSIFQTFSHSFYKSIRTIRAHQVNPNFIVAGPPRSFSTDIFDCVHLQQSVISLLGKFHTSTHPSLEKPLSLCLRSTQSYYSVESTIGNWLVSSSA</sequence>
<protein>
    <submittedName>
        <fullName evidence="1">Uncharacterized protein</fullName>
    </submittedName>
</protein>
<evidence type="ECO:0000313" key="1">
    <source>
        <dbReference type="EMBL" id="KNZ59243.1"/>
    </source>
</evidence>
<name>A0A0L6VER3_9BASI</name>
<dbReference type="AlphaFoldDB" id="A0A0L6VER3"/>
<accession>A0A0L6VER3</accession>
<gene>
    <name evidence="1" type="ORF">VP01_1776g2</name>
</gene>
<evidence type="ECO:0000313" key="2">
    <source>
        <dbReference type="Proteomes" id="UP000037035"/>
    </source>
</evidence>